<dbReference type="Proteomes" id="UP001267426">
    <property type="component" value="Unassembled WGS sequence"/>
</dbReference>
<feature type="chain" id="PRO_5046904628" description="Sel1 repeat-containing protein" evidence="2">
    <location>
        <begin position="20"/>
        <end position="117"/>
    </location>
</feature>
<gene>
    <name evidence="3" type="ORF">RM540_05580</name>
</gene>
<keyword evidence="4" id="KW-1185">Reference proteome</keyword>
<evidence type="ECO:0008006" key="5">
    <source>
        <dbReference type="Google" id="ProtNLM"/>
    </source>
</evidence>
<organism evidence="3 4">
    <name type="scientific">Rubrivirga litoralis</name>
    <dbReference type="NCBI Taxonomy" id="3075598"/>
    <lineage>
        <taxon>Bacteria</taxon>
        <taxon>Pseudomonadati</taxon>
        <taxon>Rhodothermota</taxon>
        <taxon>Rhodothermia</taxon>
        <taxon>Rhodothermales</taxon>
        <taxon>Rubricoccaceae</taxon>
        <taxon>Rubrivirga</taxon>
    </lineage>
</organism>
<keyword evidence="2" id="KW-0732">Signal</keyword>
<sequence length="117" mass="12260">MRFALVTAALVGAMSMLLADPETVERGTEGAGRYLDGLVGGYVEVQRVKAVEALERGEHEAALTSLRDLAEAGDSEAAGIVAECYQTGQCGVPADRREAERWGRHAAPPSDASGEEG</sequence>
<evidence type="ECO:0000313" key="4">
    <source>
        <dbReference type="Proteomes" id="UP001267426"/>
    </source>
</evidence>
<feature type="signal peptide" evidence="2">
    <location>
        <begin position="1"/>
        <end position="19"/>
    </location>
</feature>
<evidence type="ECO:0000256" key="1">
    <source>
        <dbReference type="SAM" id="MobiDB-lite"/>
    </source>
</evidence>
<dbReference type="InterPro" id="IPR011990">
    <property type="entry name" value="TPR-like_helical_dom_sf"/>
</dbReference>
<protein>
    <recommendedName>
        <fullName evidence="5">Sel1 repeat-containing protein</fullName>
    </recommendedName>
</protein>
<dbReference type="EMBL" id="JAVRHT010000009">
    <property type="protein sequence ID" value="MDT0631216.1"/>
    <property type="molecule type" value="Genomic_DNA"/>
</dbReference>
<reference evidence="3 4" key="1">
    <citation type="submission" date="2023-09" db="EMBL/GenBank/DDBJ databases">
        <authorList>
            <person name="Rey-Velasco X."/>
        </authorList>
    </citation>
    <scope>NUCLEOTIDE SEQUENCE [LARGE SCALE GENOMIC DNA]</scope>
    <source>
        <strain evidence="3 4">F394</strain>
    </source>
</reference>
<evidence type="ECO:0000313" key="3">
    <source>
        <dbReference type="EMBL" id="MDT0631216.1"/>
    </source>
</evidence>
<comment type="caution">
    <text evidence="3">The sequence shown here is derived from an EMBL/GenBank/DDBJ whole genome shotgun (WGS) entry which is preliminary data.</text>
</comment>
<dbReference type="Gene3D" id="1.25.40.10">
    <property type="entry name" value="Tetratricopeptide repeat domain"/>
    <property type="match status" value="1"/>
</dbReference>
<accession>A0ABU3BPJ8</accession>
<dbReference type="SUPFAM" id="SSF81901">
    <property type="entry name" value="HCP-like"/>
    <property type="match status" value="1"/>
</dbReference>
<evidence type="ECO:0000256" key="2">
    <source>
        <dbReference type="SAM" id="SignalP"/>
    </source>
</evidence>
<feature type="region of interest" description="Disordered" evidence="1">
    <location>
        <begin position="95"/>
        <end position="117"/>
    </location>
</feature>
<dbReference type="RefSeq" id="WP_311662559.1">
    <property type="nucleotide sequence ID" value="NZ_JAVRHT010000009.1"/>
</dbReference>
<name>A0ABU3BPJ8_9BACT</name>
<proteinExistence type="predicted"/>